<name>A0ABY2DBT6_9ACTN</name>
<dbReference type="InterPro" id="IPR058009">
    <property type="entry name" value="TTP_Phage_16"/>
</dbReference>
<comment type="caution">
    <text evidence="1">The sequence shown here is derived from an EMBL/GenBank/DDBJ whole genome shotgun (WGS) entry which is preliminary data.</text>
</comment>
<keyword evidence="2" id="KW-1185">Reference proteome</keyword>
<feature type="non-terminal residue" evidence="1">
    <location>
        <position position="137"/>
    </location>
</feature>
<proteinExistence type="predicted"/>
<dbReference type="Proteomes" id="UP000295626">
    <property type="component" value="Unassembled WGS sequence"/>
</dbReference>
<gene>
    <name evidence="1" type="ORF">E1091_19495</name>
</gene>
<organism evidence="1 2">
    <name type="scientific">Micromonospora fluostatini</name>
    <dbReference type="NCBI Taxonomy" id="1629071"/>
    <lineage>
        <taxon>Bacteria</taxon>
        <taxon>Bacillati</taxon>
        <taxon>Actinomycetota</taxon>
        <taxon>Actinomycetes</taxon>
        <taxon>Micromonosporales</taxon>
        <taxon>Micromonosporaceae</taxon>
        <taxon>Micromonospora</taxon>
    </lineage>
</organism>
<dbReference type="Pfam" id="PF25595">
    <property type="entry name" value="Phage_TTP_16"/>
    <property type="match status" value="1"/>
</dbReference>
<accession>A0ABY2DBT6</accession>
<dbReference type="EMBL" id="SMKE01001150">
    <property type="protein sequence ID" value="TDB79387.1"/>
    <property type="molecule type" value="Genomic_DNA"/>
</dbReference>
<protein>
    <submittedName>
        <fullName evidence="1">Uncharacterized protein</fullName>
    </submittedName>
</protein>
<evidence type="ECO:0000313" key="2">
    <source>
        <dbReference type="Proteomes" id="UP000295626"/>
    </source>
</evidence>
<evidence type="ECO:0000313" key="1">
    <source>
        <dbReference type="EMBL" id="TDB79387.1"/>
    </source>
</evidence>
<sequence length="137" mass="14679">MGDIPGDGKFRLDWLPAVANIYNPLASELNSGLRVSQWMTADGAVGLRPETADVPTSGIEDNFDTATNGRRSFSGTLLRIKKQTGSDAAYLTLLPDVEGFIAVRRSITAATAYAPGQHLQGIYPVICGETAWLDPEP</sequence>
<reference evidence="1 2" key="1">
    <citation type="submission" date="2019-02" db="EMBL/GenBank/DDBJ databases">
        <title>Draft genome sequences of novel Actinobacteria.</title>
        <authorList>
            <person name="Sahin N."/>
            <person name="Ay H."/>
            <person name="Saygin H."/>
        </authorList>
    </citation>
    <scope>NUCLEOTIDE SEQUENCE [LARGE SCALE GENOMIC DNA]</scope>
    <source>
        <strain evidence="1 2">JCM 30529</strain>
    </source>
</reference>